<dbReference type="STRING" id="45235.A0A2K3QR62"/>
<dbReference type="AlphaFoldDB" id="A0A2K3QR62"/>
<accession>A0A2K3QR62</accession>
<evidence type="ECO:0000259" key="4">
    <source>
        <dbReference type="Pfam" id="PF10348"/>
    </source>
</evidence>
<gene>
    <name evidence="6" type="ORF">TCAP_00078</name>
</gene>
<keyword evidence="3" id="KW-0732">Signal</keyword>
<feature type="transmembrane region" description="Helical" evidence="2">
    <location>
        <begin position="104"/>
        <end position="125"/>
    </location>
</feature>
<dbReference type="InterPro" id="IPR018825">
    <property type="entry name" value="DUF2427"/>
</dbReference>
<feature type="compositionally biased region" description="Polar residues" evidence="1">
    <location>
        <begin position="195"/>
        <end position="215"/>
    </location>
</feature>
<evidence type="ECO:0000256" key="2">
    <source>
        <dbReference type="SAM" id="Phobius"/>
    </source>
</evidence>
<feature type="transmembrane region" description="Helical" evidence="2">
    <location>
        <begin position="466"/>
        <end position="483"/>
    </location>
</feature>
<keyword evidence="2" id="KW-0812">Transmembrane</keyword>
<evidence type="ECO:0000256" key="3">
    <source>
        <dbReference type="SAM" id="SignalP"/>
    </source>
</evidence>
<feature type="transmembrane region" description="Helical" evidence="2">
    <location>
        <begin position="283"/>
        <end position="302"/>
    </location>
</feature>
<feature type="domain" description="DUF2427" evidence="4">
    <location>
        <begin position="65"/>
        <end position="159"/>
    </location>
</feature>
<feature type="transmembrane region" description="Helical" evidence="2">
    <location>
        <begin position="145"/>
        <end position="167"/>
    </location>
</feature>
<feature type="signal peptide" evidence="3">
    <location>
        <begin position="1"/>
        <end position="28"/>
    </location>
</feature>
<name>A0A2K3QR62_9HYPO</name>
<dbReference type="Proteomes" id="UP000236621">
    <property type="component" value="Unassembled WGS sequence"/>
</dbReference>
<dbReference type="Pfam" id="PF10348">
    <property type="entry name" value="DUF2427"/>
    <property type="match status" value="1"/>
</dbReference>
<evidence type="ECO:0000313" key="6">
    <source>
        <dbReference type="EMBL" id="PNY30018.1"/>
    </source>
</evidence>
<dbReference type="InterPro" id="IPR018827">
    <property type="entry name" value="YTP1_C"/>
</dbReference>
<feature type="transmembrane region" description="Helical" evidence="2">
    <location>
        <begin position="73"/>
        <end position="97"/>
    </location>
</feature>
<dbReference type="PANTHER" id="PTHR31685:SF3">
    <property type="entry name" value="INTEGRAL MEMBRANE PROTEIN (AFU_ORTHOLOGUE AFUA_6G12730)"/>
    <property type="match status" value="1"/>
</dbReference>
<feature type="domain" description="Protein YTP1-like C-terminal" evidence="5">
    <location>
        <begin position="288"/>
        <end position="592"/>
    </location>
</feature>
<keyword evidence="7" id="KW-1185">Reference proteome</keyword>
<dbReference type="OrthoDB" id="4005299at2759"/>
<reference evidence="6 7" key="1">
    <citation type="submission" date="2017-08" db="EMBL/GenBank/DDBJ databases">
        <title>Harnessing the power of phylogenomics to disentangle the directionality and signatures of interkingdom host jumping in the parasitic fungal genus Tolypocladium.</title>
        <authorList>
            <person name="Quandt C.A."/>
            <person name="Patterson W."/>
            <person name="Spatafora J.W."/>
        </authorList>
    </citation>
    <scope>NUCLEOTIDE SEQUENCE [LARGE SCALE GENOMIC DNA]</scope>
    <source>
        <strain evidence="6 7">CBS 113982</strain>
    </source>
</reference>
<sequence length="607" mass="66043">MKSIAALQSTYAAGALALGLLFTQVALGHGDGDAGVTVHGDVPDHGLGHGDESALPMGEADYLPTYFAHPDHVGLICAHIVLMVLAWVFVLPVAVMLSLSKSRYTLASQFVFLATNALGLLLATIYNARTPDLYPNNAHHKLGWIVTWVVSAQALVGLVGWVAGAVGRQRSPGSAERLAFIPVSPDPVDGGYRMSNDSGQGSEPNTESLRGNSVSALDDDEGLPMPSPHKDEYGRGGQDDHHFDDMPLSSPAPASPLAFKAATVVSWRVWKYLDFLYRAVDRIILPFGFVALTTGIVTYGRFFEGDGIFSGLAHWIKGGVFFWLGLFTLGRWSGSFGELGWAWNMRPRVQQHKWRPTAEFVESALIFFYGSTNIFLEHLGGWGGEWSAQDLEHMAITVLFIGGGLVSPQPARREPAWKLTAAQCGMLIESTRVRDLLNTGVSEVVADDVLSDEERQRRKPPATYEFSMNPIPALVILLLGVMMTSHHQSTMISTMVHKQWGNLLLGASFARGLTYVLVFLRPPTSVLPSRPPTELLASFGLIAGGIIFMASSSDTITGMIHYDLDAMFGYTVTMGLVGMLMAWEVVVLAIKGWVTRKERRSAARAFP</sequence>
<feature type="transmembrane region" description="Helical" evidence="2">
    <location>
        <begin position="570"/>
        <end position="590"/>
    </location>
</feature>
<comment type="caution">
    <text evidence="6">The sequence shown here is derived from an EMBL/GenBank/DDBJ whole genome shotgun (WGS) entry which is preliminary data.</text>
</comment>
<dbReference type="PANTHER" id="PTHR31685">
    <property type="entry name" value="INTEGRAL MEMBRANE PROTEIN (AFU_ORTHOLOGUE AFUA_6G12730)-RELATED"/>
    <property type="match status" value="1"/>
</dbReference>
<evidence type="ECO:0000259" key="5">
    <source>
        <dbReference type="Pfam" id="PF10355"/>
    </source>
</evidence>
<evidence type="ECO:0000313" key="7">
    <source>
        <dbReference type="Proteomes" id="UP000236621"/>
    </source>
</evidence>
<keyword evidence="2" id="KW-1133">Transmembrane helix</keyword>
<feature type="transmembrane region" description="Helical" evidence="2">
    <location>
        <begin position="532"/>
        <end position="550"/>
    </location>
</feature>
<dbReference type="EMBL" id="NRSZ01000015">
    <property type="protein sequence ID" value="PNY30018.1"/>
    <property type="molecule type" value="Genomic_DNA"/>
</dbReference>
<feature type="transmembrane region" description="Helical" evidence="2">
    <location>
        <begin position="503"/>
        <end position="520"/>
    </location>
</feature>
<keyword evidence="2" id="KW-0472">Membrane</keyword>
<organism evidence="6 7">
    <name type="scientific">Tolypocladium capitatum</name>
    <dbReference type="NCBI Taxonomy" id="45235"/>
    <lineage>
        <taxon>Eukaryota</taxon>
        <taxon>Fungi</taxon>
        <taxon>Dikarya</taxon>
        <taxon>Ascomycota</taxon>
        <taxon>Pezizomycotina</taxon>
        <taxon>Sordariomycetes</taxon>
        <taxon>Hypocreomycetidae</taxon>
        <taxon>Hypocreales</taxon>
        <taxon>Ophiocordycipitaceae</taxon>
        <taxon>Tolypocladium</taxon>
    </lineage>
</organism>
<feature type="region of interest" description="Disordered" evidence="1">
    <location>
        <begin position="189"/>
        <end position="247"/>
    </location>
</feature>
<proteinExistence type="predicted"/>
<evidence type="ECO:0000256" key="1">
    <source>
        <dbReference type="SAM" id="MobiDB-lite"/>
    </source>
</evidence>
<feature type="compositionally biased region" description="Basic and acidic residues" evidence="1">
    <location>
        <begin position="228"/>
        <end position="245"/>
    </location>
</feature>
<protein>
    <submittedName>
        <fullName evidence="6">Membrane protein</fullName>
    </submittedName>
</protein>
<dbReference type="Pfam" id="PF10355">
    <property type="entry name" value="Ytp1"/>
    <property type="match status" value="1"/>
</dbReference>
<feature type="chain" id="PRO_5014408764" evidence="3">
    <location>
        <begin position="29"/>
        <end position="607"/>
    </location>
</feature>